<keyword evidence="4" id="KW-0238">DNA-binding</keyword>
<dbReference type="AlphaFoldDB" id="A0A0A9HQE9"/>
<reference evidence="7" key="2">
    <citation type="journal article" date="2015" name="Data Brief">
        <title>Shoot transcriptome of the giant reed, Arundo donax.</title>
        <authorList>
            <person name="Barrero R.A."/>
            <person name="Guerrero F.D."/>
            <person name="Moolhuijzen P."/>
            <person name="Goolsby J.A."/>
            <person name="Tidwell J."/>
            <person name="Bellgard S.E."/>
            <person name="Bellgard M.I."/>
        </authorList>
    </citation>
    <scope>NUCLEOTIDE SEQUENCE</scope>
    <source>
        <tissue evidence="7">Shoot tissue taken approximately 20 cm above the soil surface</tissue>
    </source>
</reference>
<sequence>MNGENNVRQLTKPQVDAELEKMKGMTREEAAEFAAKAVAEAEVAIAEAEEAARVAEAAETDAEAAKAFLDAVISTMKNRNAASMMLRAC</sequence>
<proteinExistence type="predicted"/>
<keyword evidence="6" id="KW-0175">Coiled coil</keyword>
<dbReference type="PANTHER" id="PTHR46267">
    <property type="entry name" value="SINGLE MYB HISTONE 4"/>
    <property type="match status" value="1"/>
</dbReference>
<evidence type="ECO:0000256" key="2">
    <source>
        <dbReference type="ARBA" id="ARBA00004286"/>
    </source>
</evidence>
<organism evidence="7">
    <name type="scientific">Arundo donax</name>
    <name type="common">Giant reed</name>
    <name type="synonym">Donax arundinaceus</name>
    <dbReference type="NCBI Taxonomy" id="35708"/>
    <lineage>
        <taxon>Eukaryota</taxon>
        <taxon>Viridiplantae</taxon>
        <taxon>Streptophyta</taxon>
        <taxon>Embryophyta</taxon>
        <taxon>Tracheophyta</taxon>
        <taxon>Spermatophyta</taxon>
        <taxon>Magnoliopsida</taxon>
        <taxon>Liliopsida</taxon>
        <taxon>Poales</taxon>
        <taxon>Poaceae</taxon>
        <taxon>PACMAD clade</taxon>
        <taxon>Arundinoideae</taxon>
        <taxon>Arundineae</taxon>
        <taxon>Arundo</taxon>
    </lineage>
</organism>
<keyword evidence="3" id="KW-0158">Chromosome</keyword>
<accession>A0A0A9HQE9</accession>
<dbReference type="EMBL" id="GBRH01158924">
    <property type="protein sequence ID" value="JAE38972.1"/>
    <property type="molecule type" value="Transcribed_RNA"/>
</dbReference>
<protein>
    <submittedName>
        <fullName evidence="7">Uncharacterized protein</fullName>
    </submittedName>
</protein>
<evidence type="ECO:0000256" key="1">
    <source>
        <dbReference type="ARBA" id="ARBA00004123"/>
    </source>
</evidence>
<evidence type="ECO:0000256" key="3">
    <source>
        <dbReference type="ARBA" id="ARBA00022454"/>
    </source>
</evidence>
<evidence type="ECO:0000313" key="7">
    <source>
        <dbReference type="EMBL" id="JAE38972.1"/>
    </source>
</evidence>
<evidence type="ECO:0000256" key="5">
    <source>
        <dbReference type="ARBA" id="ARBA00023242"/>
    </source>
</evidence>
<evidence type="ECO:0000256" key="6">
    <source>
        <dbReference type="SAM" id="Coils"/>
    </source>
</evidence>
<comment type="subcellular location">
    <subcellularLocation>
        <location evidence="2">Chromosome</location>
    </subcellularLocation>
    <subcellularLocation>
        <location evidence="1">Nucleus</location>
    </subcellularLocation>
</comment>
<evidence type="ECO:0000256" key="4">
    <source>
        <dbReference type="ARBA" id="ARBA00023125"/>
    </source>
</evidence>
<dbReference type="GO" id="GO:0003691">
    <property type="term" value="F:double-stranded telomeric DNA binding"/>
    <property type="evidence" value="ECO:0007669"/>
    <property type="project" value="InterPro"/>
</dbReference>
<dbReference type="GO" id="GO:0005634">
    <property type="term" value="C:nucleus"/>
    <property type="evidence" value="ECO:0007669"/>
    <property type="project" value="UniProtKB-SubCell"/>
</dbReference>
<reference evidence="7" key="1">
    <citation type="submission" date="2014-09" db="EMBL/GenBank/DDBJ databases">
        <authorList>
            <person name="Magalhaes I.L.F."/>
            <person name="Oliveira U."/>
            <person name="Santos F.R."/>
            <person name="Vidigal T.H.D.A."/>
            <person name="Brescovit A.D."/>
            <person name="Santos A.J."/>
        </authorList>
    </citation>
    <scope>NUCLEOTIDE SEQUENCE</scope>
    <source>
        <tissue evidence="7">Shoot tissue taken approximately 20 cm above the soil surface</tissue>
    </source>
</reference>
<dbReference type="InterPro" id="IPR044597">
    <property type="entry name" value="SMH1-6"/>
</dbReference>
<name>A0A0A9HQE9_ARUDO</name>
<dbReference type="GO" id="GO:0005694">
    <property type="term" value="C:chromosome"/>
    <property type="evidence" value="ECO:0007669"/>
    <property type="project" value="UniProtKB-SubCell"/>
</dbReference>
<dbReference type="PANTHER" id="PTHR46267:SF2">
    <property type="entry name" value="SINGLE MYB HISTONE 1"/>
    <property type="match status" value="1"/>
</dbReference>
<feature type="coiled-coil region" evidence="6">
    <location>
        <begin position="31"/>
        <end position="65"/>
    </location>
</feature>
<keyword evidence="5" id="KW-0539">Nucleus</keyword>